<evidence type="ECO:0000313" key="3">
    <source>
        <dbReference type="Proteomes" id="UP000189661"/>
    </source>
</evidence>
<dbReference type="Gene3D" id="3.40.630.30">
    <property type="match status" value="1"/>
</dbReference>
<dbReference type="RefSeq" id="WP_078080383.1">
    <property type="nucleotide sequence ID" value="NZ_CP019401.1"/>
</dbReference>
<dbReference type="PROSITE" id="PS51186">
    <property type="entry name" value="GNAT"/>
    <property type="match status" value="1"/>
</dbReference>
<name>A0ABN4XKH8_9BACL</name>
<sequence length="161" mass="18709">MKDFFQVMTQEQAEEIANHWRYEGQYSFYNMDADQEDLAAFLNPQKRKDSYFVVIKEEQISGFYSFNQITDDVIDIGLGMKPDLTGIGNGLQFLKKGIDFATLTYSPKKITLSVATFNERAITVYKKLGFKEVEYFVQATNGSEFEFLKMIYQCDEPYKGR</sequence>
<dbReference type="Pfam" id="PF13302">
    <property type="entry name" value="Acetyltransf_3"/>
    <property type="match status" value="1"/>
</dbReference>
<evidence type="ECO:0000313" key="2">
    <source>
        <dbReference type="EMBL" id="AQU79296.1"/>
    </source>
</evidence>
<accession>A0ABN4XKH8</accession>
<organism evidence="2 3">
    <name type="scientific">Planococcus faecalis</name>
    <dbReference type="NCBI Taxonomy" id="1598147"/>
    <lineage>
        <taxon>Bacteria</taxon>
        <taxon>Bacillati</taxon>
        <taxon>Bacillota</taxon>
        <taxon>Bacilli</taxon>
        <taxon>Bacillales</taxon>
        <taxon>Caryophanaceae</taxon>
        <taxon>Planococcus</taxon>
    </lineage>
</organism>
<dbReference type="SUPFAM" id="SSF55729">
    <property type="entry name" value="Acyl-CoA N-acyltransferases (Nat)"/>
    <property type="match status" value="1"/>
</dbReference>
<dbReference type="PANTHER" id="PTHR43415:SF3">
    <property type="entry name" value="GNAT-FAMILY ACETYLTRANSFERASE"/>
    <property type="match status" value="1"/>
</dbReference>
<gene>
    <name evidence="2" type="ORF">AJGP001_08460</name>
</gene>
<dbReference type="EMBL" id="CP019401">
    <property type="protein sequence ID" value="AQU79296.1"/>
    <property type="molecule type" value="Genomic_DNA"/>
</dbReference>
<feature type="domain" description="N-acetyltransferase" evidence="1">
    <location>
        <begin position="7"/>
        <end position="152"/>
    </location>
</feature>
<dbReference type="PANTHER" id="PTHR43415">
    <property type="entry name" value="SPERMIDINE N(1)-ACETYLTRANSFERASE"/>
    <property type="match status" value="1"/>
</dbReference>
<evidence type="ECO:0000259" key="1">
    <source>
        <dbReference type="PROSITE" id="PS51186"/>
    </source>
</evidence>
<dbReference type="InterPro" id="IPR000182">
    <property type="entry name" value="GNAT_dom"/>
</dbReference>
<dbReference type="InterPro" id="IPR016181">
    <property type="entry name" value="Acyl_CoA_acyltransferase"/>
</dbReference>
<protein>
    <submittedName>
        <fullName evidence="2">GNAT family N-acetyltransferase</fullName>
    </submittedName>
</protein>
<keyword evidence="3" id="KW-1185">Reference proteome</keyword>
<proteinExistence type="predicted"/>
<reference evidence="2 3" key="1">
    <citation type="submission" date="2017-01" db="EMBL/GenBank/DDBJ databases">
        <title>Planococcus faecalis genome complete sequence.</title>
        <authorList>
            <person name="Lee P.C."/>
        </authorList>
    </citation>
    <scope>NUCLEOTIDE SEQUENCE [LARGE SCALE GENOMIC DNA]</scope>
    <source>
        <strain evidence="2 3">AJ003</strain>
    </source>
</reference>
<dbReference type="Proteomes" id="UP000189661">
    <property type="component" value="Chromosome"/>
</dbReference>